<evidence type="ECO:0000313" key="2">
    <source>
        <dbReference type="Proteomes" id="UP001062846"/>
    </source>
</evidence>
<protein>
    <submittedName>
        <fullName evidence="1">Uncharacterized protein</fullName>
    </submittedName>
</protein>
<name>A0ACC0M4S8_RHOML</name>
<reference evidence="1" key="1">
    <citation type="submission" date="2022-02" db="EMBL/GenBank/DDBJ databases">
        <title>Plant Genome Project.</title>
        <authorList>
            <person name="Zhang R.-G."/>
        </authorList>
    </citation>
    <scope>NUCLEOTIDE SEQUENCE</scope>
    <source>
        <strain evidence="1">AT1</strain>
    </source>
</reference>
<keyword evidence="2" id="KW-1185">Reference proteome</keyword>
<proteinExistence type="predicted"/>
<evidence type="ECO:0000313" key="1">
    <source>
        <dbReference type="EMBL" id="KAI8535975.1"/>
    </source>
</evidence>
<accession>A0ACC0M4S8</accession>
<gene>
    <name evidence="1" type="ORF">RHMOL_Rhmol10G0218600</name>
</gene>
<comment type="caution">
    <text evidence="1">The sequence shown here is derived from an EMBL/GenBank/DDBJ whole genome shotgun (WGS) entry which is preliminary data.</text>
</comment>
<dbReference type="EMBL" id="CM046397">
    <property type="protein sequence ID" value="KAI8535975.1"/>
    <property type="molecule type" value="Genomic_DNA"/>
</dbReference>
<dbReference type="Proteomes" id="UP001062846">
    <property type="component" value="Chromosome 10"/>
</dbReference>
<organism evidence="1 2">
    <name type="scientific">Rhododendron molle</name>
    <name type="common">Chinese azalea</name>
    <name type="synonym">Azalea mollis</name>
    <dbReference type="NCBI Taxonomy" id="49168"/>
    <lineage>
        <taxon>Eukaryota</taxon>
        <taxon>Viridiplantae</taxon>
        <taxon>Streptophyta</taxon>
        <taxon>Embryophyta</taxon>
        <taxon>Tracheophyta</taxon>
        <taxon>Spermatophyta</taxon>
        <taxon>Magnoliopsida</taxon>
        <taxon>eudicotyledons</taxon>
        <taxon>Gunneridae</taxon>
        <taxon>Pentapetalae</taxon>
        <taxon>asterids</taxon>
        <taxon>Ericales</taxon>
        <taxon>Ericaceae</taxon>
        <taxon>Ericoideae</taxon>
        <taxon>Rhodoreae</taxon>
        <taxon>Rhododendron</taxon>
    </lineage>
</organism>
<sequence>MDLHDVNIAVCDGPPHKDTYCRRVDLHHRLLVVDSVLQNVFPSNHKDERRHNHLCALYSILTESAFDVARVVLNEMNKFIDSRTDDTPIPFGPLITDILSNPEALSKVDNGDSGPYQIATNEKDHGCFPKMNGTQWKKSLGRIRESSTNSSLPNPPLLDEVAGAEEEPQDVHRSPPLHGPPPVSVPPLPHWSMSYKESLFFLLILRNGFVLGMGGMSKRKARDDLSRNCPRTMNEALQRREAEPDDVDDVYDMSSQPQSQLARSRPPSYLAPSQPPSQATTLRPTSQGLAVEPDDMEDIEPLQLVSRVTPPQETKPSQLCRTTSGDSGANDATSKHELYNKYFIMSLYDGNILPVFLQDNVKDCPQGLYPVAMRACNKLWKDHKGKSNSKDNYYKPHNLY</sequence>